<reference evidence="2 3" key="1">
    <citation type="submission" date="2016-10" db="EMBL/GenBank/DDBJ databases">
        <authorList>
            <person name="Varghese N."/>
            <person name="Submissions S."/>
        </authorList>
    </citation>
    <scope>NUCLEOTIDE SEQUENCE [LARGE SCALE GENOMIC DNA]</scope>
    <source>
        <strain evidence="2 3">DSM 17584</strain>
    </source>
</reference>
<gene>
    <name evidence="2" type="ORF">SAMN04488512_12832</name>
</gene>
<dbReference type="Pfam" id="PF13737">
    <property type="entry name" value="DDE_Tnp_1_5"/>
    <property type="match status" value="1"/>
</dbReference>
<organism evidence="2 3">
    <name type="scientific">Sulfitobacter litoralis</name>
    <dbReference type="NCBI Taxonomy" id="335975"/>
    <lineage>
        <taxon>Bacteria</taxon>
        <taxon>Pseudomonadati</taxon>
        <taxon>Pseudomonadota</taxon>
        <taxon>Alphaproteobacteria</taxon>
        <taxon>Rhodobacterales</taxon>
        <taxon>Roseobacteraceae</taxon>
        <taxon>Sulfitobacter</taxon>
    </lineage>
</organism>
<name>A0ABY0SXX4_9RHOB</name>
<evidence type="ECO:0000259" key="1">
    <source>
        <dbReference type="Pfam" id="PF13737"/>
    </source>
</evidence>
<protein>
    <submittedName>
        <fullName evidence="2">Transposase DDE domain-containing protein</fullName>
    </submittedName>
</protein>
<proteinExistence type="predicted"/>
<feature type="domain" description="Transposase DDE" evidence="1">
    <location>
        <begin position="32"/>
        <end position="86"/>
    </location>
</feature>
<evidence type="ECO:0000313" key="2">
    <source>
        <dbReference type="EMBL" id="SDP69618.1"/>
    </source>
</evidence>
<comment type="caution">
    <text evidence="2">The sequence shown here is derived from an EMBL/GenBank/DDBJ whole genome shotgun (WGS) entry which is preliminary data.</text>
</comment>
<dbReference type="EMBL" id="FNJD01000028">
    <property type="protein sequence ID" value="SDP69618.1"/>
    <property type="molecule type" value="Genomic_DNA"/>
</dbReference>
<feature type="non-terminal residue" evidence="2">
    <location>
        <position position="86"/>
    </location>
</feature>
<dbReference type="InterPro" id="IPR025668">
    <property type="entry name" value="Tnp_DDE_dom"/>
</dbReference>
<accession>A0ABY0SXX4</accession>
<evidence type="ECO:0000313" key="3">
    <source>
        <dbReference type="Proteomes" id="UP000198646"/>
    </source>
</evidence>
<dbReference type="RefSeq" id="WP_208596089.1">
    <property type="nucleotide sequence ID" value="NZ_FNJD01000028.1"/>
</dbReference>
<dbReference type="Proteomes" id="UP000198646">
    <property type="component" value="Unassembled WGS sequence"/>
</dbReference>
<keyword evidence="3" id="KW-1185">Reference proteome</keyword>
<sequence>MPYKFNADRRDKIPKQRHRVTNWAEYNESLRRRGDLTVWISEDALSLWSAPRRTTRGGQPHYSDLAIEMCLTLGLVFKQPLRQTQG</sequence>